<dbReference type="EnsemblPlants" id="TuG1812G0100001448.01.T01">
    <property type="protein sequence ID" value="TuG1812G0100001448.01.T01"/>
    <property type="gene ID" value="TuG1812G0100001448.01"/>
</dbReference>
<dbReference type="Gramene" id="TuG1812G0100001448.01.T01">
    <property type="protein sequence ID" value="TuG1812G0100001448.01.T01"/>
    <property type="gene ID" value="TuG1812G0100001448.01"/>
</dbReference>
<reference evidence="1" key="2">
    <citation type="submission" date="2018-03" db="EMBL/GenBank/DDBJ databases">
        <title>The Triticum urartu genome reveals the dynamic nature of wheat genome evolution.</title>
        <authorList>
            <person name="Ling H."/>
            <person name="Ma B."/>
            <person name="Shi X."/>
            <person name="Liu H."/>
            <person name="Dong L."/>
            <person name="Sun H."/>
            <person name="Cao Y."/>
            <person name="Gao Q."/>
            <person name="Zheng S."/>
            <person name="Li Y."/>
            <person name="Yu Y."/>
            <person name="Du H."/>
            <person name="Qi M."/>
            <person name="Li Y."/>
            <person name="Yu H."/>
            <person name="Cui Y."/>
            <person name="Wang N."/>
            <person name="Chen C."/>
            <person name="Wu H."/>
            <person name="Zhao Y."/>
            <person name="Zhang J."/>
            <person name="Li Y."/>
            <person name="Zhou W."/>
            <person name="Zhang B."/>
            <person name="Hu W."/>
            <person name="Eijk M."/>
            <person name="Tang J."/>
            <person name="Witsenboer H."/>
            <person name="Zhao S."/>
            <person name="Li Z."/>
            <person name="Zhang A."/>
            <person name="Wang D."/>
            <person name="Liang C."/>
        </authorList>
    </citation>
    <scope>NUCLEOTIDE SEQUENCE [LARGE SCALE GENOMIC DNA]</scope>
    <source>
        <strain evidence="1">cv. G1812</strain>
    </source>
</reference>
<dbReference type="Proteomes" id="UP000015106">
    <property type="component" value="Chromosome 1"/>
</dbReference>
<sequence length="48" mass="5433">MQMRFQRKIPSPFSFSIGSSRNAQIKITVSENLVVPVASMARHETPEE</sequence>
<dbReference type="AlphaFoldDB" id="A0A8R7NXA9"/>
<reference evidence="2" key="1">
    <citation type="journal article" date="2013" name="Nature">
        <title>Draft genome of the wheat A-genome progenitor Triticum urartu.</title>
        <authorList>
            <person name="Ling H.Q."/>
            <person name="Zhao S."/>
            <person name="Liu D."/>
            <person name="Wang J."/>
            <person name="Sun H."/>
            <person name="Zhang C."/>
            <person name="Fan H."/>
            <person name="Li D."/>
            <person name="Dong L."/>
            <person name="Tao Y."/>
            <person name="Gao C."/>
            <person name="Wu H."/>
            <person name="Li Y."/>
            <person name="Cui Y."/>
            <person name="Guo X."/>
            <person name="Zheng S."/>
            <person name="Wang B."/>
            <person name="Yu K."/>
            <person name="Liang Q."/>
            <person name="Yang W."/>
            <person name="Lou X."/>
            <person name="Chen J."/>
            <person name="Feng M."/>
            <person name="Jian J."/>
            <person name="Zhang X."/>
            <person name="Luo G."/>
            <person name="Jiang Y."/>
            <person name="Liu J."/>
            <person name="Wang Z."/>
            <person name="Sha Y."/>
            <person name="Zhang B."/>
            <person name="Wu H."/>
            <person name="Tang D."/>
            <person name="Shen Q."/>
            <person name="Xue P."/>
            <person name="Zou S."/>
            <person name="Wang X."/>
            <person name="Liu X."/>
            <person name="Wang F."/>
            <person name="Yang Y."/>
            <person name="An X."/>
            <person name="Dong Z."/>
            <person name="Zhang K."/>
            <person name="Zhang X."/>
            <person name="Luo M.C."/>
            <person name="Dvorak J."/>
            <person name="Tong Y."/>
            <person name="Wang J."/>
            <person name="Yang H."/>
            <person name="Li Z."/>
            <person name="Wang D."/>
            <person name="Zhang A."/>
            <person name="Wang J."/>
        </authorList>
    </citation>
    <scope>NUCLEOTIDE SEQUENCE</scope>
    <source>
        <strain evidence="2">cv. G1812</strain>
    </source>
</reference>
<evidence type="ECO:0000313" key="2">
    <source>
        <dbReference type="Proteomes" id="UP000015106"/>
    </source>
</evidence>
<organism evidence="1 2">
    <name type="scientific">Triticum urartu</name>
    <name type="common">Red wild einkorn</name>
    <name type="synonym">Crithodium urartu</name>
    <dbReference type="NCBI Taxonomy" id="4572"/>
    <lineage>
        <taxon>Eukaryota</taxon>
        <taxon>Viridiplantae</taxon>
        <taxon>Streptophyta</taxon>
        <taxon>Embryophyta</taxon>
        <taxon>Tracheophyta</taxon>
        <taxon>Spermatophyta</taxon>
        <taxon>Magnoliopsida</taxon>
        <taxon>Liliopsida</taxon>
        <taxon>Poales</taxon>
        <taxon>Poaceae</taxon>
        <taxon>BOP clade</taxon>
        <taxon>Pooideae</taxon>
        <taxon>Triticodae</taxon>
        <taxon>Triticeae</taxon>
        <taxon>Triticinae</taxon>
        <taxon>Triticum</taxon>
    </lineage>
</organism>
<protein>
    <submittedName>
        <fullName evidence="1">Uncharacterized protein</fullName>
    </submittedName>
</protein>
<reference evidence="1" key="3">
    <citation type="submission" date="2022-06" db="UniProtKB">
        <authorList>
            <consortium name="EnsemblPlants"/>
        </authorList>
    </citation>
    <scope>IDENTIFICATION</scope>
</reference>
<keyword evidence="2" id="KW-1185">Reference proteome</keyword>
<accession>A0A8R7NXA9</accession>
<proteinExistence type="predicted"/>
<evidence type="ECO:0000313" key="1">
    <source>
        <dbReference type="EnsemblPlants" id="TuG1812G0100001448.01.T01"/>
    </source>
</evidence>
<name>A0A8R7NXA9_TRIUA</name>